<feature type="transmembrane region" description="Helical" evidence="1">
    <location>
        <begin position="78"/>
        <end position="103"/>
    </location>
</feature>
<gene>
    <name evidence="2" type="ORF">UBRO_20520</name>
</gene>
<name>A0A1K0GKR1_9BASI</name>
<keyword evidence="1" id="KW-0812">Transmembrane</keyword>
<feature type="transmembrane region" description="Helical" evidence="1">
    <location>
        <begin position="115"/>
        <end position="138"/>
    </location>
</feature>
<feature type="transmembrane region" description="Helical" evidence="1">
    <location>
        <begin position="47"/>
        <end position="71"/>
    </location>
</feature>
<dbReference type="AlphaFoldDB" id="A0A1K0GKR1"/>
<proteinExistence type="predicted"/>
<keyword evidence="1" id="KW-1133">Transmembrane helix</keyword>
<evidence type="ECO:0000256" key="1">
    <source>
        <dbReference type="SAM" id="Phobius"/>
    </source>
</evidence>
<reference evidence="3" key="1">
    <citation type="submission" date="2016-04" db="EMBL/GenBank/DDBJ databases">
        <authorList>
            <person name="Guldener U."/>
            <person name="Guldener U."/>
        </authorList>
    </citation>
    <scope>NUCLEOTIDE SEQUENCE [LARGE SCALE GENOMIC DNA]</scope>
    <source>
        <strain evidence="3">UB2112</strain>
    </source>
</reference>
<evidence type="ECO:0000313" key="2">
    <source>
        <dbReference type="EMBL" id="SAM76318.1"/>
    </source>
</evidence>
<sequence>MALTNGMRAVPLLLGHLLAELPVILISTIPVAVVYAFASDQFAGEGVFWVVLFLHGVSSTLQSFVVSLFALNQLAAFAIVAAWNVLAFLIYFATTMLTVTYYVGNGLAGALDAAYYVEAILAPSVSMTRAGFVSVNLFNLLCNGRGGYRSGGITAIDLLGGPIVYVIAWALVCFGILVANDSGYPLLPSWLGLLRRKSYKKRRAEVDEEEKVQPVGQGVFTLIPQS</sequence>
<dbReference type="Proteomes" id="UP000179920">
    <property type="component" value="Chromosome III"/>
</dbReference>
<accession>A0A1K0GKR1</accession>
<feature type="transmembrane region" description="Helical" evidence="1">
    <location>
        <begin position="158"/>
        <end position="179"/>
    </location>
</feature>
<dbReference type="EMBL" id="LT558119">
    <property type="protein sequence ID" value="SAM76318.1"/>
    <property type="molecule type" value="Genomic_DNA"/>
</dbReference>
<feature type="transmembrane region" description="Helical" evidence="1">
    <location>
        <begin position="12"/>
        <end position="35"/>
    </location>
</feature>
<evidence type="ECO:0000313" key="3">
    <source>
        <dbReference type="Proteomes" id="UP000179920"/>
    </source>
</evidence>
<protein>
    <submittedName>
        <fullName evidence="2">Uncharacterized protein</fullName>
    </submittedName>
</protein>
<keyword evidence="1" id="KW-0472">Membrane</keyword>
<organism evidence="2 3">
    <name type="scientific">Ustilago bromivora</name>
    <dbReference type="NCBI Taxonomy" id="307758"/>
    <lineage>
        <taxon>Eukaryota</taxon>
        <taxon>Fungi</taxon>
        <taxon>Dikarya</taxon>
        <taxon>Basidiomycota</taxon>
        <taxon>Ustilaginomycotina</taxon>
        <taxon>Ustilaginomycetes</taxon>
        <taxon>Ustilaginales</taxon>
        <taxon>Ustilaginaceae</taxon>
        <taxon>Ustilago</taxon>
    </lineage>
</organism>